<protein>
    <submittedName>
        <fullName evidence="2">Uncharacterized protein</fullName>
    </submittedName>
</protein>
<dbReference type="Proteomes" id="UP001228113">
    <property type="component" value="Chromosome"/>
</dbReference>
<sequence>MPKKERTIERPECPADRRTREAQAEHERERQEWLATLDPRQRAGGEWSLDPQTP</sequence>
<feature type="region of interest" description="Disordered" evidence="1">
    <location>
        <begin position="1"/>
        <end position="54"/>
    </location>
</feature>
<evidence type="ECO:0000313" key="2">
    <source>
        <dbReference type="EMBL" id="BDU76313.1"/>
    </source>
</evidence>
<name>A0AA48KFC5_9BACT</name>
<proteinExistence type="predicted"/>
<evidence type="ECO:0000256" key="1">
    <source>
        <dbReference type="SAM" id="MobiDB-lite"/>
    </source>
</evidence>
<dbReference type="AlphaFoldDB" id="A0AA48KFC5"/>
<accession>A0AA48KFC5</accession>
<evidence type="ECO:0000313" key="3">
    <source>
        <dbReference type="Proteomes" id="UP001228113"/>
    </source>
</evidence>
<organism evidence="2 3">
    <name type="scientific">Mesoterricola sediminis</name>
    <dbReference type="NCBI Taxonomy" id="2927980"/>
    <lineage>
        <taxon>Bacteria</taxon>
        <taxon>Pseudomonadati</taxon>
        <taxon>Acidobacteriota</taxon>
        <taxon>Holophagae</taxon>
        <taxon>Holophagales</taxon>
        <taxon>Holophagaceae</taxon>
        <taxon>Mesoterricola</taxon>
    </lineage>
</organism>
<dbReference type="RefSeq" id="WP_316411347.1">
    <property type="nucleotide sequence ID" value="NZ_AP027081.1"/>
</dbReference>
<dbReference type="EMBL" id="AP027081">
    <property type="protein sequence ID" value="BDU76313.1"/>
    <property type="molecule type" value="Genomic_DNA"/>
</dbReference>
<feature type="compositionally biased region" description="Basic and acidic residues" evidence="1">
    <location>
        <begin position="1"/>
        <end position="32"/>
    </location>
</feature>
<gene>
    <name evidence="2" type="ORF">METESE_12710</name>
</gene>
<dbReference type="KEGG" id="msea:METESE_12710"/>
<keyword evidence="3" id="KW-1185">Reference proteome</keyword>
<reference evidence="2" key="1">
    <citation type="journal article" date="2023" name="Int. J. Syst. Evol. Microbiol.">
        <title>Mesoterricola silvestris gen. nov., sp. nov., Mesoterricola sediminis sp. nov., Geothrix oryzae sp. nov., Geothrix edaphica sp. nov., Geothrix rubra sp. nov., and Geothrix limicola sp. nov., six novel members of Acidobacteriota isolated from soils.</title>
        <authorList>
            <person name="Itoh H."/>
            <person name="Sugisawa Y."/>
            <person name="Mise K."/>
            <person name="Xu Z."/>
            <person name="Kuniyasu M."/>
            <person name="Ushijima N."/>
            <person name="Kawano K."/>
            <person name="Kobayashi E."/>
            <person name="Shiratori Y."/>
            <person name="Masuda Y."/>
            <person name="Senoo K."/>
        </authorList>
    </citation>
    <scope>NUCLEOTIDE SEQUENCE</scope>
    <source>
        <strain evidence="2">W786</strain>
    </source>
</reference>